<evidence type="ECO:0000256" key="4">
    <source>
        <dbReference type="ARBA" id="ARBA00024731"/>
    </source>
</evidence>
<evidence type="ECO:0000259" key="6">
    <source>
        <dbReference type="SMART" id="SM00889"/>
    </source>
</evidence>
<evidence type="ECO:0000313" key="7">
    <source>
        <dbReference type="EMBL" id="MQN11852.1"/>
    </source>
</evidence>
<dbReference type="InterPro" id="IPR014721">
    <property type="entry name" value="Ribsml_uS5_D2-typ_fold_subgr"/>
</dbReference>
<accession>A0AA90ZJ58</accession>
<dbReference type="AlphaFoldDB" id="A0AA90ZJ58"/>
<dbReference type="GO" id="GO:0005525">
    <property type="term" value="F:GTP binding"/>
    <property type="evidence" value="ECO:0007669"/>
    <property type="project" value="UniProtKB-KW"/>
</dbReference>
<dbReference type="EMBL" id="VZCW01000067">
    <property type="protein sequence ID" value="MQN11852.1"/>
    <property type="molecule type" value="Genomic_DNA"/>
</dbReference>
<keyword evidence="7" id="KW-0648">Protein biosynthesis</keyword>
<dbReference type="InterPro" id="IPR047872">
    <property type="entry name" value="EFG_IV"/>
</dbReference>
<dbReference type="InterPro" id="IPR035649">
    <property type="entry name" value="EFG_V"/>
</dbReference>
<dbReference type="SUPFAM" id="SSF54211">
    <property type="entry name" value="Ribosomal protein S5 domain 2-like"/>
    <property type="match status" value="1"/>
</dbReference>
<feature type="non-terminal residue" evidence="7">
    <location>
        <position position="1"/>
    </location>
</feature>
<dbReference type="InterPro" id="IPR000640">
    <property type="entry name" value="EFG_V-like"/>
</dbReference>
<dbReference type="InterPro" id="IPR020568">
    <property type="entry name" value="Ribosomal_Su5_D2-typ_SF"/>
</dbReference>
<comment type="caution">
    <text evidence="7">The sequence shown here is derived from an EMBL/GenBank/DDBJ whole genome shotgun (WGS) entry which is preliminary data.</text>
</comment>
<dbReference type="InterPro" id="IPR035647">
    <property type="entry name" value="EFG_III/V"/>
</dbReference>
<dbReference type="Pfam" id="PF00679">
    <property type="entry name" value="EFG_C"/>
    <property type="match status" value="1"/>
</dbReference>
<protein>
    <recommendedName>
        <fullName evidence="1">Elongation factor G</fullName>
    </recommendedName>
</protein>
<evidence type="ECO:0000256" key="2">
    <source>
        <dbReference type="ARBA" id="ARBA00022741"/>
    </source>
</evidence>
<dbReference type="Pfam" id="PF03764">
    <property type="entry name" value="EFG_IV"/>
    <property type="match status" value="2"/>
</dbReference>
<gene>
    <name evidence="7" type="ORF">F7D95_03220</name>
</gene>
<dbReference type="GO" id="GO:0003746">
    <property type="term" value="F:translation elongation factor activity"/>
    <property type="evidence" value="ECO:0007669"/>
    <property type="project" value="UniProtKB-KW"/>
</dbReference>
<dbReference type="FunFam" id="3.30.70.240:FF:000001">
    <property type="entry name" value="Elongation factor G"/>
    <property type="match status" value="1"/>
</dbReference>
<keyword evidence="7" id="KW-0251">Elongation factor</keyword>
<dbReference type="PANTHER" id="PTHR43261">
    <property type="entry name" value="TRANSLATION ELONGATION FACTOR G-RELATED"/>
    <property type="match status" value="1"/>
</dbReference>
<comment type="function">
    <text evidence="4">Catalyzes the GTP-dependent ribosomal translocation step during translation elongation. During this step, the ribosome changes from the pre-translocational (PRE) to the post-translocational (POST) state as the newly formed A-site-bound peptidyl-tRNA and P-site-bound deacylated tRNA move to the P and E sites, respectively. Catalyzes the coordinated movement of the two tRNA molecules, the mRNA and conformational changes in the ribosome.</text>
</comment>
<dbReference type="SUPFAM" id="SSF54980">
    <property type="entry name" value="EF-G C-terminal domain-like"/>
    <property type="match status" value="1"/>
</dbReference>
<feature type="domain" description="Translation elongation factor EFG/EF2" evidence="6">
    <location>
        <begin position="1"/>
        <end position="145"/>
    </location>
</feature>
<proteinExistence type="predicted"/>
<dbReference type="PANTHER" id="PTHR43261:SF6">
    <property type="entry name" value="ELONGATION FACTOR G-LIKE PROTEIN"/>
    <property type="match status" value="1"/>
</dbReference>
<evidence type="ECO:0000313" key="8">
    <source>
        <dbReference type="Proteomes" id="UP000442105"/>
    </source>
</evidence>
<reference evidence="8" key="1">
    <citation type="submission" date="2019-09" db="EMBL/GenBank/DDBJ databases">
        <title>Distinct polysaccharide growth profiles of human intestinal Prevotella copri isolates.</title>
        <authorList>
            <person name="Fehlner-Peach H."/>
            <person name="Magnabosco C."/>
            <person name="Raghavan V."/>
            <person name="Scher J.U."/>
            <person name="Tett A."/>
            <person name="Cox L.M."/>
            <person name="Gottsegen C."/>
            <person name="Watters A."/>
            <person name="Wiltshire- Gordon J.D."/>
            <person name="Segata N."/>
            <person name="Bonneau R."/>
            <person name="Littman D.R."/>
        </authorList>
    </citation>
    <scope>NUCLEOTIDE SEQUENCE [LARGE SCALE GENOMIC DNA]</scope>
    <source>
        <strain evidence="8">iAQ1179</strain>
    </source>
</reference>
<evidence type="ECO:0000259" key="5">
    <source>
        <dbReference type="SMART" id="SM00838"/>
    </source>
</evidence>
<dbReference type="CDD" id="cd03713">
    <property type="entry name" value="EFG_mtEFG_C"/>
    <property type="match status" value="1"/>
</dbReference>
<dbReference type="GO" id="GO:0032790">
    <property type="term" value="P:ribosome disassembly"/>
    <property type="evidence" value="ECO:0007669"/>
    <property type="project" value="TreeGrafter"/>
</dbReference>
<evidence type="ECO:0000256" key="1">
    <source>
        <dbReference type="ARBA" id="ARBA00017872"/>
    </source>
</evidence>
<organism evidence="7 8">
    <name type="scientific">Segatella copri</name>
    <dbReference type="NCBI Taxonomy" id="165179"/>
    <lineage>
        <taxon>Bacteria</taxon>
        <taxon>Pseudomonadati</taxon>
        <taxon>Bacteroidota</taxon>
        <taxon>Bacteroidia</taxon>
        <taxon>Bacteroidales</taxon>
        <taxon>Prevotellaceae</taxon>
        <taxon>Segatella</taxon>
    </lineage>
</organism>
<dbReference type="Gene3D" id="3.30.230.10">
    <property type="match status" value="1"/>
</dbReference>
<dbReference type="Proteomes" id="UP000442105">
    <property type="component" value="Unassembled WGS sequence"/>
</dbReference>
<keyword evidence="2" id="KW-0547">Nucleotide-binding</keyword>
<evidence type="ECO:0000256" key="3">
    <source>
        <dbReference type="ARBA" id="ARBA00023134"/>
    </source>
</evidence>
<keyword evidence="3" id="KW-0342">GTP-binding</keyword>
<feature type="domain" description="Elongation factor EFG" evidence="5">
    <location>
        <begin position="147"/>
        <end position="234"/>
    </location>
</feature>
<sequence>YRETITKKARADYRHKKQSGGAGQFGEVHLIVEPYAEGMPDPTSFTFNGQEFKMNIKSREEVSLEWGGKLVFLNSVVGGAIDARFMPAILKGIMDCMEHGPLTGSYARDVRVIVYDGKMHPVDSNELSFMLAARRAFSDAFKQAGPKILEPIYDLEVYVPADYMGDVMSDLQGRRALIMGMDSEAGYQKLSAKIPLKELANYSISLSSLTGGRASFTTKFASYELVPTDIQSKLIAEHEAELAKEAE</sequence>
<dbReference type="CDD" id="cd01434">
    <property type="entry name" value="EFG_mtEFG1_IV"/>
    <property type="match status" value="1"/>
</dbReference>
<dbReference type="InterPro" id="IPR005517">
    <property type="entry name" value="Transl_elong_EFG/EF2_IV"/>
</dbReference>
<dbReference type="Gene3D" id="3.30.70.240">
    <property type="match status" value="1"/>
</dbReference>
<dbReference type="SMART" id="SM00838">
    <property type="entry name" value="EFG_C"/>
    <property type="match status" value="1"/>
</dbReference>
<name>A0AA90ZJ58_9BACT</name>
<dbReference type="SMART" id="SM00889">
    <property type="entry name" value="EFG_IV"/>
    <property type="match status" value="1"/>
</dbReference>